<accession>A0A6J4IPS2</accession>
<sequence>PADPEVVHVRELPHRLAGGSARTVAGQHRARHGARRHHRHHLQCPGGVGLRVLPVPGPQCAVRPGPGDHDAPRRGHHDSDLPDLEQPGPGRHAHPALGGQPLRQRVLHLPAAPVLPGAAARAVRGRPGGRGEQLAHVLAHRAAAVQARPRRHPAVRVPGGLDGPDAPPDLPAGQFDLHRPPRAEGAARSVRVRRGLALGTGGDGERDHHGADDHPLLYRPAALRRGDRHHGQQGL</sequence>
<reference evidence="2" key="1">
    <citation type="submission" date="2020-02" db="EMBL/GenBank/DDBJ databases">
        <authorList>
            <person name="Meier V. D."/>
        </authorList>
    </citation>
    <scope>NUCLEOTIDE SEQUENCE</scope>
    <source>
        <strain evidence="2">AVDCRST_MAG83</strain>
    </source>
</reference>
<dbReference type="AlphaFoldDB" id="A0A6J4IPS2"/>
<feature type="region of interest" description="Disordered" evidence="1">
    <location>
        <begin position="197"/>
        <end position="235"/>
    </location>
</feature>
<name>A0A6J4IPS2_9MICC</name>
<evidence type="ECO:0000256" key="1">
    <source>
        <dbReference type="SAM" id="MobiDB-lite"/>
    </source>
</evidence>
<proteinExistence type="predicted"/>
<dbReference type="EMBL" id="CADCTE010000137">
    <property type="protein sequence ID" value="CAA9256105.1"/>
    <property type="molecule type" value="Genomic_DNA"/>
</dbReference>
<feature type="compositionally biased region" description="Basic and acidic residues" evidence="1">
    <location>
        <begin position="203"/>
        <end position="216"/>
    </location>
</feature>
<feature type="non-terminal residue" evidence="2">
    <location>
        <position position="235"/>
    </location>
</feature>
<feature type="non-terminal residue" evidence="2">
    <location>
        <position position="1"/>
    </location>
</feature>
<protein>
    <submittedName>
        <fullName evidence="2">ABC transporter, permease protein 2 (Cluster 1, maltose/g3p/polyamine/iron)</fullName>
    </submittedName>
</protein>
<evidence type="ECO:0000313" key="2">
    <source>
        <dbReference type="EMBL" id="CAA9256105.1"/>
    </source>
</evidence>
<feature type="region of interest" description="Disordered" evidence="1">
    <location>
        <begin position="55"/>
        <end position="98"/>
    </location>
</feature>
<organism evidence="2">
    <name type="scientific">uncultured Arthrobacter sp</name>
    <dbReference type="NCBI Taxonomy" id="114050"/>
    <lineage>
        <taxon>Bacteria</taxon>
        <taxon>Bacillati</taxon>
        <taxon>Actinomycetota</taxon>
        <taxon>Actinomycetes</taxon>
        <taxon>Micrococcales</taxon>
        <taxon>Micrococcaceae</taxon>
        <taxon>Arthrobacter</taxon>
        <taxon>environmental samples</taxon>
    </lineage>
</organism>
<gene>
    <name evidence="2" type="ORF">AVDCRST_MAG83-2418</name>
</gene>
<feature type="compositionally biased region" description="Basic and acidic residues" evidence="1">
    <location>
        <begin position="66"/>
        <end position="80"/>
    </location>
</feature>